<evidence type="ECO:0000256" key="1">
    <source>
        <dbReference type="ARBA" id="ARBA00004141"/>
    </source>
</evidence>
<dbReference type="STRING" id="556267.HWAG_00963"/>
<comment type="subcellular location">
    <subcellularLocation>
        <location evidence="5">Cell membrane</location>
        <topology evidence="5">Multi-pass membrane protein</topology>
    </subcellularLocation>
    <subcellularLocation>
        <location evidence="1">Membrane</location>
        <topology evidence="1">Multi-pass membrane protein</topology>
    </subcellularLocation>
</comment>
<feature type="transmembrane region" description="Helical" evidence="5">
    <location>
        <begin position="80"/>
        <end position="101"/>
    </location>
</feature>
<feature type="transmembrane region" description="Helical" evidence="5">
    <location>
        <begin position="180"/>
        <end position="201"/>
    </location>
</feature>
<dbReference type="AlphaFoldDB" id="A0A2N3PHW8"/>
<feature type="transmembrane region" description="Helical" evidence="5">
    <location>
        <begin position="108"/>
        <end position="129"/>
    </location>
</feature>
<organism evidence="6 7">
    <name type="scientific">Helicobacter winghamensis</name>
    <dbReference type="NCBI Taxonomy" id="157268"/>
    <lineage>
        <taxon>Bacteria</taxon>
        <taxon>Pseudomonadati</taxon>
        <taxon>Campylobacterota</taxon>
        <taxon>Epsilonproteobacteria</taxon>
        <taxon>Campylobacterales</taxon>
        <taxon>Helicobacteraceae</taxon>
        <taxon>Helicobacter</taxon>
    </lineage>
</organism>
<proteinExistence type="inferred from homology"/>
<evidence type="ECO:0000313" key="7">
    <source>
        <dbReference type="Proteomes" id="UP000233350"/>
    </source>
</evidence>
<dbReference type="RefSeq" id="WP_040498540.1">
    <property type="nucleotide sequence ID" value="NZ_CABKOI010000020.1"/>
</dbReference>
<keyword evidence="3 5" id="KW-1133">Transmembrane helix</keyword>
<feature type="transmembrane region" description="Helical" evidence="5">
    <location>
        <begin position="141"/>
        <end position="173"/>
    </location>
</feature>
<evidence type="ECO:0000256" key="5">
    <source>
        <dbReference type="RuleBase" id="RU363041"/>
    </source>
</evidence>
<accession>A0A2N3PHW8</accession>
<feature type="transmembrane region" description="Helical" evidence="5">
    <location>
        <begin position="49"/>
        <end position="68"/>
    </location>
</feature>
<protein>
    <recommendedName>
        <fullName evidence="5">Probable membrane transporter protein</fullName>
    </recommendedName>
</protein>
<evidence type="ECO:0000256" key="3">
    <source>
        <dbReference type="ARBA" id="ARBA00022989"/>
    </source>
</evidence>
<gene>
    <name evidence="6" type="ORF">BCM31_02765</name>
</gene>
<evidence type="ECO:0000313" key="6">
    <source>
        <dbReference type="EMBL" id="PKT80281.1"/>
    </source>
</evidence>
<dbReference type="EMBL" id="MBPK01000043">
    <property type="protein sequence ID" value="PKT80281.1"/>
    <property type="molecule type" value="Genomic_DNA"/>
</dbReference>
<dbReference type="PANTHER" id="PTHR43701:SF2">
    <property type="entry name" value="MEMBRANE TRANSPORTER PROTEIN YJNA-RELATED"/>
    <property type="match status" value="1"/>
</dbReference>
<feature type="transmembrane region" description="Helical" evidence="5">
    <location>
        <begin position="240"/>
        <end position="257"/>
    </location>
</feature>
<dbReference type="InterPro" id="IPR051598">
    <property type="entry name" value="TSUP/Inactive_protease-like"/>
</dbReference>
<keyword evidence="7" id="KW-1185">Reference proteome</keyword>
<keyword evidence="5" id="KW-1003">Cell membrane</keyword>
<evidence type="ECO:0000256" key="2">
    <source>
        <dbReference type="ARBA" id="ARBA00022692"/>
    </source>
</evidence>
<feature type="transmembrane region" description="Helical" evidence="5">
    <location>
        <begin position="12"/>
        <end position="37"/>
    </location>
</feature>
<dbReference type="InterPro" id="IPR002781">
    <property type="entry name" value="TM_pro_TauE-like"/>
</dbReference>
<reference evidence="6 7" key="1">
    <citation type="submission" date="2016-07" db="EMBL/GenBank/DDBJ databases">
        <title>Detection of Helicobacter winghamensis from caecal content of red fox (Vulpes vulpes).</title>
        <authorList>
            <person name="Zanoni R.G."/>
            <person name="Florio D."/>
            <person name="Caffara M."/>
            <person name="Renzi M."/>
            <person name="Parisi A."/>
            <person name="Pasquali F."/>
            <person name="Manfreda G."/>
        </authorList>
    </citation>
    <scope>NUCLEOTIDE SEQUENCE [LARGE SCALE GENOMIC DNA]</scope>
    <source>
        <strain evidence="6 7">295_13</strain>
    </source>
</reference>
<dbReference type="Proteomes" id="UP000233350">
    <property type="component" value="Unassembled WGS sequence"/>
</dbReference>
<comment type="caution">
    <text evidence="6">The sequence shown here is derived from an EMBL/GenBank/DDBJ whole genome shotgun (WGS) entry which is preliminary data.</text>
</comment>
<keyword evidence="4 5" id="KW-0472">Membrane</keyword>
<comment type="similarity">
    <text evidence="5">Belongs to the 4-toluene sulfonate uptake permease (TSUP) (TC 2.A.102) family.</text>
</comment>
<dbReference type="Pfam" id="PF01925">
    <property type="entry name" value="TauE"/>
    <property type="match status" value="1"/>
</dbReference>
<evidence type="ECO:0000256" key="4">
    <source>
        <dbReference type="ARBA" id="ARBA00023136"/>
    </source>
</evidence>
<dbReference type="OrthoDB" id="5329774at2"/>
<dbReference type="PANTHER" id="PTHR43701">
    <property type="entry name" value="MEMBRANE TRANSPORTER PROTEIN MJ0441-RELATED"/>
    <property type="match status" value="1"/>
</dbReference>
<sequence length="258" mass="27628">MEFLIFEPFYSLALFGIGILTGILAGFFGIGGGAILVPLVMMLGHDIKIAIGISIMQMIFSSVYGSYVNYKRKLLDARDGIYVGIGGLIGAAFSGFVIDYVSSKTLEVVFSIFIMYSFVKLFGASAYGGEKRIGEGIASKVFLVLCGCFVGVFAISLGIGGGMMLAPLLAYYLGYSSKQIIPLSLFFVIFSSVSGFTSLALHGYASFKGGIIVGIASLIGVRIGIFLLSKIDAKKHKATLLIMYAIVLAIMFNKMFFN</sequence>
<name>A0A2N3PHW8_9HELI</name>
<dbReference type="GO" id="GO:0005886">
    <property type="term" value="C:plasma membrane"/>
    <property type="evidence" value="ECO:0007669"/>
    <property type="project" value="UniProtKB-SubCell"/>
</dbReference>
<keyword evidence="2 5" id="KW-0812">Transmembrane</keyword>
<feature type="transmembrane region" description="Helical" evidence="5">
    <location>
        <begin position="207"/>
        <end position="228"/>
    </location>
</feature>
<dbReference type="GeneID" id="97290213"/>